<dbReference type="InterPro" id="IPR002016">
    <property type="entry name" value="Haem_peroxidase"/>
</dbReference>
<keyword evidence="4 13" id="KW-0349">Heme</keyword>
<evidence type="ECO:0000256" key="11">
    <source>
        <dbReference type="PIRSR" id="PIRSR600823-4"/>
    </source>
</evidence>
<comment type="subcellular location">
    <subcellularLocation>
        <location evidence="13">Secreted</location>
    </subcellularLocation>
</comment>
<comment type="similarity">
    <text evidence="13">Belongs to the peroxidase family. Classical plant (class III) peroxidase subfamily.</text>
</comment>
<keyword evidence="3 13" id="KW-0575">Peroxidase</keyword>
<keyword evidence="13" id="KW-0732">Signal</keyword>
<accession>A0A2N9H963</accession>
<dbReference type="SUPFAM" id="SSF48113">
    <property type="entry name" value="Heme-dependent peroxidases"/>
    <property type="match status" value="1"/>
</dbReference>
<name>A0A2N9H963_FAGSY</name>
<keyword evidence="13" id="KW-0964">Secreted</keyword>
<keyword evidence="10 13" id="KW-0106">Calcium</keyword>
<comment type="cofactor">
    <cofactor evidence="10 13">
        <name>heme b</name>
        <dbReference type="ChEBI" id="CHEBI:60344"/>
    </cofactor>
    <text evidence="10 13">Binds 1 heme b (iron(II)-protoporphyrin IX) group per subunit.</text>
</comment>
<keyword evidence="8 12" id="KW-1015">Disulfide bond</keyword>
<keyword evidence="5 10" id="KW-0479">Metal-binding</keyword>
<feature type="chain" id="PRO_5014487505" description="Peroxidase" evidence="13">
    <location>
        <begin position="24"/>
        <end position="293"/>
    </location>
</feature>
<feature type="binding site" evidence="10">
    <location>
        <position position="75"/>
    </location>
    <ligand>
        <name>Ca(2+)</name>
        <dbReference type="ChEBI" id="CHEBI:29108"/>
        <label>1</label>
    </ligand>
</feature>
<keyword evidence="13" id="KW-0376">Hydrogen peroxide</keyword>
<evidence type="ECO:0000256" key="5">
    <source>
        <dbReference type="ARBA" id="ARBA00022723"/>
    </source>
</evidence>
<feature type="binding site" evidence="10">
    <location>
        <position position="216"/>
    </location>
    <ligand>
        <name>Ca(2+)</name>
        <dbReference type="ChEBI" id="CHEBI:29108"/>
        <label>2</label>
    </ligand>
</feature>
<dbReference type="GO" id="GO:0005576">
    <property type="term" value="C:extracellular region"/>
    <property type="evidence" value="ECO:0007669"/>
    <property type="project" value="UniProtKB-SubCell"/>
</dbReference>
<feature type="binding site" evidence="10">
    <location>
        <position position="167"/>
    </location>
    <ligand>
        <name>Ca(2+)</name>
        <dbReference type="ChEBI" id="CHEBI:29108"/>
        <label>2</label>
    </ligand>
</feature>
<evidence type="ECO:0000256" key="2">
    <source>
        <dbReference type="ARBA" id="ARBA00012313"/>
    </source>
</evidence>
<dbReference type="PANTHER" id="PTHR31517">
    <property type="match status" value="1"/>
</dbReference>
<evidence type="ECO:0000259" key="14">
    <source>
        <dbReference type="PROSITE" id="PS50873"/>
    </source>
</evidence>
<dbReference type="PROSITE" id="PS50873">
    <property type="entry name" value="PEROXIDASE_4"/>
    <property type="match status" value="1"/>
</dbReference>
<feature type="binding site" evidence="10">
    <location>
        <position position="70"/>
    </location>
    <ligand>
        <name>Ca(2+)</name>
        <dbReference type="ChEBI" id="CHEBI:29108"/>
        <label>1</label>
    </ligand>
</feature>
<feature type="disulfide bond" evidence="12">
    <location>
        <begin position="38"/>
        <end position="118"/>
    </location>
</feature>
<comment type="catalytic activity">
    <reaction evidence="1 13">
        <text>2 a phenolic donor + H2O2 = 2 a phenolic radical donor + 2 H2O</text>
        <dbReference type="Rhea" id="RHEA:56136"/>
        <dbReference type="ChEBI" id="CHEBI:15377"/>
        <dbReference type="ChEBI" id="CHEBI:16240"/>
        <dbReference type="ChEBI" id="CHEBI:139520"/>
        <dbReference type="ChEBI" id="CHEBI:139521"/>
        <dbReference type="EC" id="1.11.1.7"/>
    </reaction>
</comment>
<dbReference type="Gene3D" id="1.10.420.10">
    <property type="entry name" value="Peroxidase, domain 2"/>
    <property type="match status" value="1"/>
</dbReference>
<sequence length="293" mass="32543">MGSYCSPLSVLTLAVVVIGASFGLNEAKLAYDYYKFSCPNVETIVKREMMSVLLTDATAPAAFLRLMFHDCQVQGCDASILLDSDHSTHKSEMVSSKNFAIRKREMIGYIKSILEYECPGKVSCADIIVLAAKESVSFSGGPHIQIPLGRKDSTTSSYQQADASAHTLGVGHCLNIASRLYDTQPDELMHYVYEAFLRLKCPTRVPLTNLTFVPNDITPTIFDNQYYRDILMGKGLFGIDSSISRDPRTAPIVRQFAIDQNYFFKVFSSAFVKLSSTNVNGKGEVRRQCNHIN</sequence>
<comment type="function">
    <text evidence="13">Removal of H(2)O(2), oxidation of toxic reductants, biosynthesis and degradation of lignin, suberization, auxin catabolism, response to environmental stresses such as wounding, pathogen attack and oxidative stress.</text>
</comment>
<feature type="disulfide bond" evidence="12">
    <location>
        <begin position="173"/>
        <end position="201"/>
    </location>
</feature>
<feature type="domain" description="Plant heme peroxidase family profile" evidence="14">
    <location>
        <begin position="28"/>
        <end position="293"/>
    </location>
</feature>
<feature type="disulfide bond" evidence="12">
    <location>
        <begin position="71"/>
        <end position="76"/>
    </location>
</feature>
<evidence type="ECO:0000256" key="3">
    <source>
        <dbReference type="ARBA" id="ARBA00022559"/>
    </source>
</evidence>
<evidence type="ECO:0000256" key="13">
    <source>
        <dbReference type="RuleBase" id="RU362060"/>
    </source>
</evidence>
<feature type="active site" description="Proton acceptor" evidence="9">
    <location>
        <position position="69"/>
    </location>
</feature>
<dbReference type="GO" id="GO:0140825">
    <property type="term" value="F:lactoperoxidase activity"/>
    <property type="evidence" value="ECO:0007669"/>
    <property type="project" value="UniProtKB-EC"/>
</dbReference>
<feature type="binding site" evidence="10">
    <location>
        <position position="223"/>
    </location>
    <ligand>
        <name>Ca(2+)</name>
        <dbReference type="ChEBI" id="CHEBI:29108"/>
        <label>2</label>
    </ligand>
</feature>
<keyword evidence="6 13" id="KW-0560">Oxidoreductase</keyword>
<evidence type="ECO:0000256" key="8">
    <source>
        <dbReference type="ARBA" id="ARBA00023157"/>
    </source>
</evidence>
<feature type="binding site" evidence="10">
    <location>
        <position position="79"/>
    </location>
    <ligand>
        <name>Ca(2+)</name>
        <dbReference type="ChEBI" id="CHEBI:29108"/>
        <label>1</label>
    </ligand>
</feature>
<feature type="binding site" evidence="10">
    <location>
        <position position="218"/>
    </location>
    <ligand>
        <name>Ca(2+)</name>
        <dbReference type="ChEBI" id="CHEBI:29108"/>
        <label>2</label>
    </ligand>
</feature>
<evidence type="ECO:0000256" key="4">
    <source>
        <dbReference type="ARBA" id="ARBA00022617"/>
    </source>
</evidence>
<dbReference type="Gene3D" id="1.10.520.10">
    <property type="match status" value="2"/>
</dbReference>
<dbReference type="GO" id="GO:0006979">
    <property type="term" value="P:response to oxidative stress"/>
    <property type="evidence" value="ECO:0007669"/>
    <property type="project" value="UniProtKB-UniRule"/>
</dbReference>
<feature type="binding site" evidence="10">
    <location>
        <position position="77"/>
    </location>
    <ligand>
        <name>Ca(2+)</name>
        <dbReference type="ChEBI" id="CHEBI:29108"/>
        <label>1</label>
    </ligand>
</feature>
<dbReference type="AlphaFoldDB" id="A0A2N9H963"/>
<dbReference type="Pfam" id="PF00141">
    <property type="entry name" value="peroxidase"/>
    <property type="match status" value="2"/>
</dbReference>
<protein>
    <recommendedName>
        <fullName evidence="2 13">Peroxidase</fullName>
        <ecNumber evidence="2 13">1.11.1.7</ecNumber>
    </recommendedName>
</protein>
<dbReference type="GO" id="GO:0042744">
    <property type="term" value="P:hydrogen peroxide catabolic process"/>
    <property type="evidence" value="ECO:0007669"/>
    <property type="project" value="UniProtKB-KW"/>
</dbReference>
<reference evidence="15" key="1">
    <citation type="submission" date="2018-02" db="EMBL/GenBank/DDBJ databases">
        <authorList>
            <person name="Cohen D.B."/>
            <person name="Kent A.D."/>
        </authorList>
    </citation>
    <scope>NUCLEOTIDE SEQUENCE</scope>
</reference>
<feature type="binding site" evidence="10">
    <location>
        <position position="73"/>
    </location>
    <ligand>
        <name>Ca(2+)</name>
        <dbReference type="ChEBI" id="CHEBI:29108"/>
        <label>1</label>
    </ligand>
</feature>
<dbReference type="CDD" id="cd00693">
    <property type="entry name" value="secretory_peroxidase"/>
    <property type="match status" value="1"/>
</dbReference>
<keyword evidence="7 10" id="KW-0408">Iron</keyword>
<gene>
    <name evidence="15" type="ORF">FSB_LOCUS36155</name>
</gene>
<dbReference type="EMBL" id="OIVN01003024">
    <property type="protein sequence ID" value="SPD08273.1"/>
    <property type="molecule type" value="Genomic_DNA"/>
</dbReference>
<dbReference type="InterPro" id="IPR000823">
    <property type="entry name" value="Peroxidase_pln"/>
</dbReference>
<evidence type="ECO:0000313" key="15">
    <source>
        <dbReference type="EMBL" id="SPD08273.1"/>
    </source>
</evidence>
<proteinExistence type="inferred from homology"/>
<feature type="disulfide bond" evidence="12">
    <location>
        <begin position="124"/>
        <end position="289"/>
    </location>
</feature>
<organism evidence="15">
    <name type="scientific">Fagus sylvatica</name>
    <name type="common">Beechnut</name>
    <dbReference type="NCBI Taxonomy" id="28930"/>
    <lineage>
        <taxon>Eukaryota</taxon>
        <taxon>Viridiplantae</taxon>
        <taxon>Streptophyta</taxon>
        <taxon>Embryophyta</taxon>
        <taxon>Tracheophyta</taxon>
        <taxon>Spermatophyta</taxon>
        <taxon>Magnoliopsida</taxon>
        <taxon>eudicotyledons</taxon>
        <taxon>Gunneridae</taxon>
        <taxon>Pentapetalae</taxon>
        <taxon>rosids</taxon>
        <taxon>fabids</taxon>
        <taxon>Fagales</taxon>
        <taxon>Fagaceae</taxon>
        <taxon>Fagus</taxon>
    </lineage>
</organism>
<evidence type="ECO:0000256" key="10">
    <source>
        <dbReference type="PIRSR" id="PIRSR600823-3"/>
    </source>
</evidence>
<evidence type="ECO:0000256" key="12">
    <source>
        <dbReference type="PIRSR" id="PIRSR600823-5"/>
    </source>
</evidence>
<evidence type="ECO:0000256" key="9">
    <source>
        <dbReference type="PIRSR" id="PIRSR600823-1"/>
    </source>
</evidence>
<dbReference type="GO" id="GO:0020037">
    <property type="term" value="F:heme binding"/>
    <property type="evidence" value="ECO:0007669"/>
    <property type="project" value="UniProtKB-UniRule"/>
</dbReference>
<dbReference type="PRINTS" id="PR00458">
    <property type="entry name" value="PEROXIDASE"/>
</dbReference>
<dbReference type="GO" id="GO:0046872">
    <property type="term" value="F:metal ion binding"/>
    <property type="evidence" value="ECO:0007669"/>
    <property type="project" value="UniProtKB-UniRule"/>
</dbReference>
<feature type="binding site" description="axial binding residue" evidence="10">
    <location>
        <position position="166"/>
    </location>
    <ligand>
        <name>heme b</name>
        <dbReference type="ChEBI" id="CHEBI:60344"/>
    </ligand>
    <ligandPart>
        <name>Fe</name>
        <dbReference type="ChEBI" id="CHEBI:18248"/>
    </ligandPart>
</feature>
<evidence type="ECO:0000256" key="6">
    <source>
        <dbReference type="ARBA" id="ARBA00023002"/>
    </source>
</evidence>
<evidence type="ECO:0000256" key="7">
    <source>
        <dbReference type="ARBA" id="ARBA00023004"/>
    </source>
</evidence>
<dbReference type="PANTHER" id="PTHR31517:SF81">
    <property type="entry name" value="PEROXIDASE"/>
    <property type="match status" value="1"/>
</dbReference>
<feature type="signal peptide" evidence="13">
    <location>
        <begin position="1"/>
        <end position="23"/>
    </location>
</feature>
<dbReference type="InterPro" id="IPR033905">
    <property type="entry name" value="Secretory_peroxidase"/>
</dbReference>
<evidence type="ECO:0000256" key="1">
    <source>
        <dbReference type="ARBA" id="ARBA00000189"/>
    </source>
</evidence>
<feature type="binding site" evidence="10">
    <location>
        <position position="92"/>
    </location>
    <ligand>
        <name>Ca(2+)</name>
        <dbReference type="ChEBI" id="CHEBI:29108"/>
        <label>1</label>
    </ligand>
</feature>
<comment type="cofactor">
    <cofactor evidence="10 13">
        <name>Ca(2+)</name>
        <dbReference type="ChEBI" id="CHEBI:29108"/>
    </cofactor>
    <text evidence="10 13">Binds 2 calcium ions per subunit.</text>
</comment>
<dbReference type="InterPro" id="IPR010255">
    <property type="entry name" value="Haem_peroxidase_sf"/>
</dbReference>
<dbReference type="PRINTS" id="PR00461">
    <property type="entry name" value="PLPEROXIDASE"/>
</dbReference>
<dbReference type="EC" id="1.11.1.7" evidence="2 13"/>
<feature type="site" description="Transition state stabilizer" evidence="11">
    <location>
        <position position="65"/>
    </location>
</feature>